<dbReference type="GO" id="GO:0017168">
    <property type="term" value="F:5-oxoprolinase (ATP-hydrolyzing) activity"/>
    <property type="evidence" value="ECO:0007669"/>
    <property type="project" value="TreeGrafter"/>
</dbReference>
<evidence type="ECO:0000259" key="2">
    <source>
        <dbReference type="Pfam" id="PF05378"/>
    </source>
</evidence>
<dbReference type="HOGENOM" id="CLU_014140_2_0_9"/>
<dbReference type="GO" id="GO:0005829">
    <property type="term" value="C:cytosol"/>
    <property type="evidence" value="ECO:0007669"/>
    <property type="project" value="TreeGrafter"/>
</dbReference>
<dbReference type="STRING" id="868595.Desca_1412"/>
<evidence type="ECO:0000259" key="1">
    <source>
        <dbReference type="Pfam" id="PF01968"/>
    </source>
</evidence>
<protein>
    <submittedName>
        <fullName evidence="3">Hydantoinase/oxoprolinase</fullName>
    </submittedName>
</protein>
<accession>F6B5E7</accession>
<proteinExistence type="predicted"/>
<feature type="domain" description="Hydantoinase A/oxoprolinase" evidence="1">
    <location>
        <begin position="180"/>
        <end position="459"/>
    </location>
</feature>
<dbReference type="Pfam" id="PF01968">
    <property type="entry name" value="Hydantoinase_A"/>
    <property type="match status" value="1"/>
</dbReference>
<organism evidence="3 4">
    <name type="scientific">Desulfotomaculum nigrificans (strain DSM 14880 / VKM B-2319 / CO-1-SRB)</name>
    <name type="common">Desulfotomaculum carboxydivorans</name>
    <dbReference type="NCBI Taxonomy" id="868595"/>
    <lineage>
        <taxon>Bacteria</taxon>
        <taxon>Bacillati</taxon>
        <taxon>Bacillota</taxon>
        <taxon>Clostridia</taxon>
        <taxon>Eubacteriales</taxon>
        <taxon>Desulfotomaculaceae</taxon>
        <taxon>Desulfotomaculum</taxon>
    </lineage>
</organism>
<dbReference type="SUPFAM" id="SSF53067">
    <property type="entry name" value="Actin-like ATPase domain"/>
    <property type="match status" value="1"/>
</dbReference>
<evidence type="ECO:0000313" key="3">
    <source>
        <dbReference type="EMBL" id="AEF94268.1"/>
    </source>
</evidence>
<dbReference type="RefSeq" id="WP_013810170.1">
    <property type="nucleotide sequence ID" value="NC_015565.1"/>
</dbReference>
<dbReference type="EMBL" id="CP002736">
    <property type="protein sequence ID" value="AEF94268.1"/>
    <property type="molecule type" value="Genomic_DNA"/>
</dbReference>
<dbReference type="InterPro" id="IPR045079">
    <property type="entry name" value="Oxoprolinase-like"/>
</dbReference>
<evidence type="ECO:0000313" key="4">
    <source>
        <dbReference type="Proteomes" id="UP000009226"/>
    </source>
</evidence>
<dbReference type="PANTHER" id="PTHR11365:SF2">
    <property type="entry name" value="5-OXOPROLINASE"/>
    <property type="match status" value="1"/>
</dbReference>
<dbReference type="KEGG" id="dca:Desca_1412"/>
<dbReference type="InterPro" id="IPR002821">
    <property type="entry name" value="Hydantoinase_A"/>
</dbReference>
<dbReference type="GO" id="GO:0006749">
    <property type="term" value="P:glutathione metabolic process"/>
    <property type="evidence" value="ECO:0007669"/>
    <property type="project" value="TreeGrafter"/>
</dbReference>
<sequence length="561" mass="60720">MFIGIDVGGTCTDAVLLDGGAVRATAKVETQEDLLISLGDALDNLLKGIPGHKVDRVVFSTTIVTNLIAEHKYEPVGVLLMPGPGRAFADIVKDENVYFLPGAIDYRGREIIPLSKTEIEKAIGWLEKKGYNRVAVVGKFSPRNNAHEIKVAQYILERHPDWRVETGHQAGGQLNFPRRIANTVLTCAVRDKYRYFTNAVRDALKRRGITGSVSILKADGGTLPLEASEQVPVETIFSGPAASTLGVQALTPPGETSLVVDIGGTTTDLALILSGQPLMASKGVKIGDRFTQVRALSVKSVPVGGDSVVERVGRQFIIYSERVGQAFCLGGPLPTPTDALRVMGLTQIGDEDRAREAMASLGTPLGLNPVEVARTVIDLVVDSVVAEIEKMFLEWEQEPAYRVWEVLQKRKVRPQNVVGVGGGAVGFVPQIAARMGCQPILPPYAPVANAIGAAVAKPTLQVTLRADTERQTFSIEEEGYQGKLAGKLDEIGAVELAKTWLFKRAAKMNLTDYVKDIEITRKDVFNIVRDWQTTGKLYDISVQTPRGILGHIGRGGRLLSD</sequence>
<dbReference type="AlphaFoldDB" id="F6B5E7"/>
<dbReference type="Proteomes" id="UP000009226">
    <property type="component" value="Chromosome"/>
</dbReference>
<dbReference type="InterPro" id="IPR008040">
    <property type="entry name" value="Hydant_A_N"/>
</dbReference>
<dbReference type="Pfam" id="PF05378">
    <property type="entry name" value="Hydant_A_N"/>
    <property type="match status" value="1"/>
</dbReference>
<dbReference type="eggNOG" id="COG0145">
    <property type="taxonomic scope" value="Bacteria"/>
</dbReference>
<keyword evidence="4" id="KW-1185">Reference proteome</keyword>
<gene>
    <name evidence="3" type="ordered locus">Desca_1412</name>
</gene>
<dbReference type="Gene3D" id="3.30.420.40">
    <property type="match status" value="1"/>
</dbReference>
<feature type="domain" description="Hydantoinase/oxoprolinase N-terminal" evidence="2">
    <location>
        <begin position="3"/>
        <end position="157"/>
    </location>
</feature>
<reference evidence="3" key="1">
    <citation type="submission" date="2011-05" db="EMBL/GenBank/DDBJ databases">
        <title>Complete sequence of Desulfotomaculum carboxydivorans CO-1-SRB.</title>
        <authorList>
            <consortium name="US DOE Joint Genome Institute"/>
            <person name="Lucas S."/>
            <person name="Han J."/>
            <person name="Lapidus A."/>
            <person name="Cheng J.-F."/>
            <person name="Goodwin L."/>
            <person name="Pitluck S."/>
            <person name="Peters L."/>
            <person name="Mikhailova N."/>
            <person name="Lu M."/>
            <person name="Han C."/>
            <person name="Tapia R."/>
            <person name="Land M."/>
            <person name="Hauser L."/>
            <person name="Kyrpides N."/>
            <person name="Ivanova N."/>
            <person name="Pagani I."/>
            <person name="Stams A."/>
            <person name="Plugge C."/>
            <person name="Muyzer G."/>
            <person name="Kuever J."/>
            <person name="Parshina S."/>
            <person name="Ivanova A."/>
            <person name="Nazina T."/>
            <person name="Woyke T."/>
        </authorList>
    </citation>
    <scope>NUCLEOTIDE SEQUENCE [LARGE SCALE GENOMIC DNA]</scope>
    <source>
        <strain evidence="3">CO-1-SRB</strain>
    </source>
</reference>
<dbReference type="PANTHER" id="PTHR11365">
    <property type="entry name" value="5-OXOPROLINASE RELATED"/>
    <property type="match status" value="1"/>
</dbReference>
<name>F6B5E7_DESCC</name>
<dbReference type="InterPro" id="IPR043129">
    <property type="entry name" value="ATPase_NBD"/>
</dbReference>